<sequence>MNLEVFHSRLSDIYNKYNNTIKPLIADIEARQQQFPDSLFNEIRALNDHIARCYIKGFADDRVEVELKNAEGHIYRITLDCYKYLNVWFFDYIKEIDKDYISKLDITLIDNGMFAIQYRNYQKEAITLIRDAKKSESIDKQKSFDLYQKAYNTYSELEKLIDTNISSLNWVKFRKGITKIGSILVWIISIIISSLVTIFVGCDWIKSFFLNVF</sequence>
<evidence type="ECO:0000256" key="1">
    <source>
        <dbReference type="SAM" id="Phobius"/>
    </source>
</evidence>
<name>A0A5J4SSN6_9ZZZZ</name>
<organism evidence="2">
    <name type="scientific">termite gut metagenome</name>
    <dbReference type="NCBI Taxonomy" id="433724"/>
    <lineage>
        <taxon>unclassified sequences</taxon>
        <taxon>metagenomes</taxon>
        <taxon>organismal metagenomes</taxon>
    </lineage>
</organism>
<keyword evidence="1" id="KW-0812">Transmembrane</keyword>
<comment type="caution">
    <text evidence="2">The sequence shown here is derived from an EMBL/GenBank/DDBJ whole genome shotgun (WGS) entry which is preliminary data.</text>
</comment>
<gene>
    <name evidence="2" type="ORF">EZS27_004113</name>
</gene>
<dbReference type="AlphaFoldDB" id="A0A5J4SSN6"/>
<evidence type="ECO:0000313" key="2">
    <source>
        <dbReference type="EMBL" id="KAA6348421.1"/>
    </source>
</evidence>
<accession>A0A5J4SSN6</accession>
<protein>
    <submittedName>
        <fullName evidence="2">Uncharacterized protein</fullName>
    </submittedName>
</protein>
<proteinExistence type="predicted"/>
<keyword evidence="1" id="KW-0472">Membrane</keyword>
<dbReference type="EMBL" id="SNRY01000068">
    <property type="protein sequence ID" value="KAA6348421.1"/>
    <property type="molecule type" value="Genomic_DNA"/>
</dbReference>
<feature type="transmembrane region" description="Helical" evidence="1">
    <location>
        <begin position="183"/>
        <end position="206"/>
    </location>
</feature>
<reference evidence="2" key="1">
    <citation type="submission" date="2019-03" db="EMBL/GenBank/DDBJ databases">
        <title>Single cell metagenomics reveals metabolic interactions within the superorganism composed of flagellate Streblomastix strix and complex community of Bacteroidetes bacteria on its surface.</title>
        <authorList>
            <person name="Treitli S.C."/>
            <person name="Kolisko M."/>
            <person name="Husnik F."/>
            <person name="Keeling P."/>
            <person name="Hampl V."/>
        </authorList>
    </citation>
    <scope>NUCLEOTIDE SEQUENCE</scope>
    <source>
        <strain evidence="2">STM</strain>
    </source>
</reference>
<keyword evidence="1" id="KW-1133">Transmembrane helix</keyword>